<evidence type="ECO:0000313" key="1">
    <source>
        <dbReference type="EMBL" id="MBM7716474.1"/>
    </source>
</evidence>
<gene>
    <name evidence="1" type="ORF">JOC94_003494</name>
</gene>
<organism evidence="1 2">
    <name type="scientific">Siminovitchia thermophila</name>
    <dbReference type="NCBI Taxonomy" id="1245522"/>
    <lineage>
        <taxon>Bacteria</taxon>
        <taxon>Bacillati</taxon>
        <taxon>Bacillota</taxon>
        <taxon>Bacilli</taxon>
        <taxon>Bacillales</taxon>
        <taxon>Bacillaceae</taxon>
        <taxon>Siminovitchia</taxon>
    </lineage>
</organism>
<dbReference type="Proteomes" id="UP000823485">
    <property type="component" value="Unassembled WGS sequence"/>
</dbReference>
<reference evidence="1 2" key="1">
    <citation type="submission" date="2021-01" db="EMBL/GenBank/DDBJ databases">
        <title>Genomic Encyclopedia of Type Strains, Phase IV (KMG-IV): sequencing the most valuable type-strain genomes for metagenomic binning, comparative biology and taxonomic classification.</title>
        <authorList>
            <person name="Goeker M."/>
        </authorList>
    </citation>
    <scope>NUCLEOTIDE SEQUENCE [LARGE SCALE GENOMIC DNA]</scope>
    <source>
        <strain evidence="1 2">DSM 105453</strain>
    </source>
</reference>
<keyword evidence="2" id="KW-1185">Reference proteome</keyword>
<accession>A0ABS2RA53</accession>
<protein>
    <submittedName>
        <fullName evidence="1">Flagellar operon protein</fullName>
    </submittedName>
</protein>
<comment type="caution">
    <text evidence="1">The sequence shown here is derived from an EMBL/GenBank/DDBJ whole genome shotgun (WGS) entry which is preliminary data.</text>
</comment>
<name>A0ABS2RA53_9BACI</name>
<proteinExistence type="predicted"/>
<dbReference type="RefSeq" id="WP_077111722.1">
    <property type="nucleotide sequence ID" value="NZ_JAFBFH010000027.1"/>
</dbReference>
<dbReference type="EMBL" id="JAFBFH010000027">
    <property type="protein sequence ID" value="MBM7716474.1"/>
    <property type="molecule type" value="Genomic_DNA"/>
</dbReference>
<keyword evidence="1" id="KW-0282">Flagellum</keyword>
<keyword evidence="1" id="KW-0966">Cell projection</keyword>
<dbReference type="InterPro" id="IPR013367">
    <property type="entry name" value="Flagellar_put"/>
</dbReference>
<dbReference type="NCBIfam" id="TIGR02530">
    <property type="entry name" value="flg_new"/>
    <property type="match status" value="1"/>
</dbReference>
<sequence>MNNHFIHPYSGKVNVIRQPANEAKHATVQNKHSFAQQLNETIQQSNKLTLSKHARLRMEQRNIHISPNKWGQIEEKIHKAQAKGVNEPLVLLKEAALLISTKNHTVITLLDRKEAASHIFTNIDGTIIME</sequence>
<keyword evidence="1" id="KW-0969">Cilium</keyword>
<evidence type="ECO:0000313" key="2">
    <source>
        <dbReference type="Proteomes" id="UP000823485"/>
    </source>
</evidence>
<dbReference type="Pfam" id="PF12611">
    <property type="entry name" value="Flagellar_put"/>
    <property type="match status" value="1"/>
</dbReference>